<dbReference type="Proteomes" id="UP001165960">
    <property type="component" value="Unassembled WGS sequence"/>
</dbReference>
<gene>
    <name evidence="1" type="ORF">DSO57_1008864</name>
</gene>
<name>A0ACC2RXY8_9FUNG</name>
<protein>
    <submittedName>
        <fullName evidence="1">Uncharacterized protein</fullName>
    </submittedName>
</protein>
<dbReference type="EMBL" id="QTSX02006417">
    <property type="protein sequence ID" value="KAJ9054978.1"/>
    <property type="molecule type" value="Genomic_DNA"/>
</dbReference>
<organism evidence="1 2">
    <name type="scientific">Entomophthora muscae</name>
    <dbReference type="NCBI Taxonomy" id="34485"/>
    <lineage>
        <taxon>Eukaryota</taxon>
        <taxon>Fungi</taxon>
        <taxon>Fungi incertae sedis</taxon>
        <taxon>Zoopagomycota</taxon>
        <taxon>Entomophthoromycotina</taxon>
        <taxon>Entomophthoromycetes</taxon>
        <taxon>Entomophthorales</taxon>
        <taxon>Entomophthoraceae</taxon>
        <taxon>Entomophthora</taxon>
    </lineage>
</organism>
<evidence type="ECO:0000313" key="1">
    <source>
        <dbReference type="EMBL" id="KAJ9054978.1"/>
    </source>
</evidence>
<comment type="caution">
    <text evidence="1">The sequence shown here is derived from an EMBL/GenBank/DDBJ whole genome shotgun (WGS) entry which is preliminary data.</text>
</comment>
<proteinExistence type="predicted"/>
<keyword evidence="2" id="KW-1185">Reference proteome</keyword>
<reference evidence="1" key="1">
    <citation type="submission" date="2022-04" db="EMBL/GenBank/DDBJ databases">
        <title>Genome of the entomopathogenic fungus Entomophthora muscae.</title>
        <authorList>
            <person name="Elya C."/>
            <person name="Lovett B.R."/>
            <person name="Lee E."/>
            <person name="Macias A.M."/>
            <person name="Hajek A.E."/>
            <person name="De Bivort B.L."/>
            <person name="Kasson M.T."/>
            <person name="De Fine Licht H.H."/>
            <person name="Stajich J.E."/>
        </authorList>
    </citation>
    <scope>NUCLEOTIDE SEQUENCE</scope>
    <source>
        <strain evidence="1">Berkeley</strain>
    </source>
</reference>
<evidence type="ECO:0000313" key="2">
    <source>
        <dbReference type="Proteomes" id="UP001165960"/>
    </source>
</evidence>
<sequence length="588" mass="66352">MKLLTLAVAVLADYDYIVVGSGPGGGTLATELALKGFKTLLIEAGPMYFHANQSTPAFQARASEDPATTFDFDVKHYDNNVRYFYPRAGVLGGCSIHNAMISVYPNARDFKLMQTITGDEAWSEPNMRKYFKRMERNQYTTSQDHGYGGWLSTSYINFLRQLRLDANLFNFLAAVIGGIFYDLNGKVRNGLNTDKEANVFVPQAVDTARYTRANFQKYMCNVENKTRLDIWTNTFVTKVLFKGNVAVGVEYRKGQYLYKASPLSTDANRQRASKGSVMASEVIISAGTFNTPQLLMLSGIGPKEHLESFNIPVVADVAGVGRNMMDRYEIPIVIQYQAKFNLLKACKFTPTEEDPCYREFIQTRTGPYTSNGVVSGKLVKSNKSLHEPDLFILNALSDFHGYYRGYSKNLARRLDSSTRLILKAHTSNTNGQVKLQSNDPFDVPDINFHSFSDGDRDLNILVNALKNERNFLKRNIFVKYKELHPGPRIKTNQQIRSYIKDTAWGHHACCTAKMGTPDDPDAVIDAKFRVRSIKNLRVVDMSIFPKIPGYFPAVYLHMMAMKAADDIAPPPTPKPKRTRPKPSFRLWR</sequence>
<accession>A0ACC2RXY8</accession>